<name>A0A7J5B0L4_9MICO</name>
<comment type="catalytic activity">
    <reaction evidence="1">
        <text>(4aS,6R)-4a-hydroxy-L-erythro-5,6,7,8-tetrahydrobiopterin = (6R)-L-erythro-6,7-dihydrobiopterin + H2O</text>
        <dbReference type="Rhea" id="RHEA:11920"/>
        <dbReference type="ChEBI" id="CHEBI:15377"/>
        <dbReference type="ChEBI" id="CHEBI:15642"/>
        <dbReference type="ChEBI" id="CHEBI:43120"/>
        <dbReference type="EC" id="4.2.1.96"/>
    </reaction>
</comment>
<dbReference type="SUPFAM" id="SSF55248">
    <property type="entry name" value="PCD-like"/>
    <property type="match status" value="1"/>
</dbReference>
<dbReference type="Pfam" id="PF01329">
    <property type="entry name" value="Pterin_4a"/>
    <property type="match status" value="1"/>
</dbReference>
<dbReference type="PANTHER" id="PTHR12599:SF0">
    <property type="entry name" value="PTERIN-4-ALPHA-CARBINOLAMINE DEHYDRATASE"/>
    <property type="match status" value="1"/>
</dbReference>
<dbReference type="RefSeq" id="WP_151423677.1">
    <property type="nucleotide sequence ID" value="NZ_WBJX01000003.1"/>
</dbReference>
<evidence type="ECO:0000256" key="2">
    <source>
        <dbReference type="ARBA" id="ARBA00006472"/>
    </source>
</evidence>
<dbReference type="Pfam" id="PF18029">
    <property type="entry name" value="Glyoxalase_6"/>
    <property type="match status" value="1"/>
</dbReference>
<dbReference type="InterPro" id="IPR029068">
    <property type="entry name" value="Glyas_Bleomycin-R_OHBP_Dase"/>
</dbReference>
<dbReference type="GO" id="GO:0006729">
    <property type="term" value="P:tetrahydrobiopterin biosynthetic process"/>
    <property type="evidence" value="ECO:0007669"/>
    <property type="project" value="InterPro"/>
</dbReference>
<dbReference type="InterPro" id="IPR001533">
    <property type="entry name" value="Pterin_deHydtase"/>
</dbReference>
<dbReference type="Gene3D" id="3.30.1360.20">
    <property type="entry name" value="Transcriptional coactivator/pterin dehydratase"/>
    <property type="match status" value="1"/>
</dbReference>
<sequence>MSDRVSPQEFRQAAGTADWRVVGDGARANFATGNFAKGAAFVAAIAEAADDADHHPDVDLRYGSVMVRLISHDVGDLSERDIALATHVSEIARGLGIEATPGTVQSIQIAIDVVDLDAVLPFWEAVLAYERRGGEDLADPIAVGPNVWLQQIDAPRTERNTMHVDVYVPRDHVDARLEAALAAGGRVINDTSTPEYWTLADPEGNEVDLAPWRDDSAWKPE</sequence>
<dbReference type="OrthoDB" id="15077at2"/>
<keyword evidence="8" id="KW-1185">Reference proteome</keyword>
<dbReference type="AlphaFoldDB" id="A0A7J5B0L4"/>
<reference evidence="7 8" key="1">
    <citation type="submission" date="2019-09" db="EMBL/GenBank/DDBJ databases">
        <title>Phylogeny of genus Pseudoclavibacter and closely related genus.</title>
        <authorList>
            <person name="Li Y."/>
        </authorList>
    </citation>
    <scope>NUCLEOTIDE SEQUENCE [LARGE SCALE GENOMIC DNA]</scope>
    <source>
        <strain evidence="7 8">THG-MD12</strain>
    </source>
</reference>
<dbReference type="EMBL" id="WBJX01000003">
    <property type="protein sequence ID" value="KAB1637464.1"/>
    <property type="molecule type" value="Genomic_DNA"/>
</dbReference>
<gene>
    <name evidence="7" type="ORF">F8O03_09525</name>
</gene>
<dbReference type="GO" id="GO:0008124">
    <property type="term" value="F:4-alpha-hydroxytetrahydrobiopterin dehydratase activity"/>
    <property type="evidence" value="ECO:0007669"/>
    <property type="project" value="UniProtKB-EC"/>
</dbReference>
<comment type="similarity">
    <text evidence="2">Belongs to the pterin-4-alpha-carbinolamine dehydratase family.</text>
</comment>
<keyword evidence="5" id="KW-0456">Lyase</keyword>
<evidence type="ECO:0000256" key="5">
    <source>
        <dbReference type="ARBA" id="ARBA00023239"/>
    </source>
</evidence>
<dbReference type="InterPro" id="IPR036428">
    <property type="entry name" value="PCD_sf"/>
</dbReference>
<dbReference type="PANTHER" id="PTHR12599">
    <property type="entry name" value="PTERIN-4-ALPHA-CARBINOLAMINE DEHYDRATASE"/>
    <property type="match status" value="1"/>
</dbReference>
<feature type="domain" description="Glyoxalase-like" evidence="6">
    <location>
        <begin position="108"/>
        <end position="209"/>
    </location>
</feature>
<dbReference type="InterPro" id="IPR041581">
    <property type="entry name" value="Glyoxalase_6"/>
</dbReference>
<dbReference type="Gene3D" id="3.10.180.10">
    <property type="entry name" value="2,3-Dihydroxybiphenyl 1,2-Dioxygenase, domain 1"/>
    <property type="match status" value="1"/>
</dbReference>
<comment type="caution">
    <text evidence="7">The sequence shown here is derived from an EMBL/GenBank/DDBJ whole genome shotgun (WGS) entry which is preliminary data.</text>
</comment>
<evidence type="ECO:0000313" key="7">
    <source>
        <dbReference type="EMBL" id="KAB1637464.1"/>
    </source>
</evidence>
<dbReference type="SUPFAM" id="SSF54593">
    <property type="entry name" value="Glyoxalase/Bleomycin resistance protein/Dihydroxybiphenyl dioxygenase"/>
    <property type="match status" value="1"/>
</dbReference>
<evidence type="ECO:0000256" key="1">
    <source>
        <dbReference type="ARBA" id="ARBA00001554"/>
    </source>
</evidence>
<organism evidence="7 8">
    <name type="scientific">Pseudoclavibacter terrae</name>
    <dbReference type="NCBI Taxonomy" id="1530195"/>
    <lineage>
        <taxon>Bacteria</taxon>
        <taxon>Bacillati</taxon>
        <taxon>Actinomycetota</taxon>
        <taxon>Actinomycetes</taxon>
        <taxon>Micrococcales</taxon>
        <taxon>Microbacteriaceae</taxon>
        <taxon>Pseudoclavibacter</taxon>
    </lineage>
</organism>
<protein>
    <recommendedName>
        <fullName evidence="4">Putative pterin-4-alpha-carbinolamine dehydratase</fullName>
        <ecNumber evidence="3">4.2.1.96</ecNumber>
    </recommendedName>
</protein>
<evidence type="ECO:0000256" key="4">
    <source>
        <dbReference type="ARBA" id="ARBA00021735"/>
    </source>
</evidence>
<proteinExistence type="inferred from homology"/>
<evidence type="ECO:0000313" key="8">
    <source>
        <dbReference type="Proteomes" id="UP000490386"/>
    </source>
</evidence>
<accession>A0A7J5B0L4</accession>
<dbReference type="EC" id="4.2.1.96" evidence="3"/>
<evidence type="ECO:0000259" key="6">
    <source>
        <dbReference type="Pfam" id="PF18029"/>
    </source>
</evidence>
<evidence type="ECO:0000256" key="3">
    <source>
        <dbReference type="ARBA" id="ARBA00013252"/>
    </source>
</evidence>
<dbReference type="Proteomes" id="UP000490386">
    <property type="component" value="Unassembled WGS sequence"/>
</dbReference>